<dbReference type="AlphaFoldDB" id="X1GRQ5"/>
<gene>
    <name evidence="2" type="ORF">S03H2_38924</name>
</gene>
<keyword evidence="1" id="KW-0812">Transmembrane</keyword>
<dbReference type="EMBL" id="BARU01024029">
    <property type="protein sequence ID" value="GAH59867.1"/>
    <property type="molecule type" value="Genomic_DNA"/>
</dbReference>
<evidence type="ECO:0000256" key="1">
    <source>
        <dbReference type="SAM" id="Phobius"/>
    </source>
</evidence>
<keyword evidence="1" id="KW-0472">Membrane</keyword>
<accession>X1GRQ5</accession>
<sequence>MKSFLKIIIIAIIVITVTLCFTTPIFGEGKGKAMGAAPKATGDVGYTAGFERSIEFNAHQISNAGTIFPWNVSGSWIISFEYLGLYYLHDVNLTQTVTTVGGSGGYLAGVLPYTYEWTITSGSVTDSNISLTMEYTKGAIGTTMTMTGTIAPDGTMSGTWSDDLIIGGRIGSWSSTSGIATAIVTGINGKGMLNYSDANGDWYQVDIKYVNVC</sequence>
<feature type="non-terminal residue" evidence="2">
    <location>
        <position position="213"/>
    </location>
</feature>
<protein>
    <submittedName>
        <fullName evidence="2">Uncharacterized protein</fullName>
    </submittedName>
</protein>
<name>X1GRQ5_9ZZZZ</name>
<comment type="caution">
    <text evidence="2">The sequence shown here is derived from an EMBL/GenBank/DDBJ whole genome shotgun (WGS) entry which is preliminary data.</text>
</comment>
<organism evidence="2">
    <name type="scientific">marine sediment metagenome</name>
    <dbReference type="NCBI Taxonomy" id="412755"/>
    <lineage>
        <taxon>unclassified sequences</taxon>
        <taxon>metagenomes</taxon>
        <taxon>ecological metagenomes</taxon>
    </lineage>
</organism>
<evidence type="ECO:0000313" key="2">
    <source>
        <dbReference type="EMBL" id="GAH59867.1"/>
    </source>
</evidence>
<proteinExistence type="predicted"/>
<reference evidence="2" key="1">
    <citation type="journal article" date="2014" name="Front. Microbiol.">
        <title>High frequency of phylogenetically diverse reductive dehalogenase-homologous genes in deep subseafloor sedimentary metagenomes.</title>
        <authorList>
            <person name="Kawai M."/>
            <person name="Futagami T."/>
            <person name="Toyoda A."/>
            <person name="Takaki Y."/>
            <person name="Nishi S."/>
            <person name="Hori S."/>
            <person name="Arai W."/>
            <person name="Tsubouchi T."/>
            <person name="Morono Y."/>
            <person name="Uchiyama I."/>
            <person name="Ito T."/>
            <person name="Fujiyama A."/>
            <person name="Inagaki F."/>
            <person name="Takami H."/>
        </authorList>
    </citation>
    <scope>NUCLEOTIDE SEQUENCE</scope>
    <source>
        <strain evidence="2">Expedition CK06-06</strain>
    </source>
</reference>
<keyword evidence="1" id="KW-1133">Transmembrane helix</keyword>
<feature type="transmembrane region" description="Helical" evidence="1">
    <location>
        <begin position="7"/>
        <end position="27"/>
    </location>
</feature>